<sequence length="221" mass="23944">MLNDRLADGQLPRTMEFVEVLPGRSEVLGRIDRLCETAKVVCGILSNGGRAGTHDPALLESMFLGSGRRRLVVDSRLAAGELVRQHEKGRQTEIKVYDGVLRHMLIFDARHAVVPLDEVSLDAGALVLRPPVAGPCGQFFEVLWAESRPLGDAPGHGVHLSGRQSQVADLLVAGATDHQVANRLGMSSRTVRTIVSELHDRFGTTSRMALGFRLGRVAGRA</sequence>
<dbReference type="Pfam" id="PF00196">
    <property type="entry name" value="GerE"/>
    <property type="match status" value="1"/>
</dbReference>
<name>A0A1H3JLR1_9PSEU</name>
<dbReference type="Gene3D" id="1.10.10.10">
    <property type="entry name" value="Winged helix-like DNA-binding domain superfamily/Winged helix DNA-binding domain"/>
    <property type="match status" value="1"/>
</dbReference>
<dbReference type="GO" id="GO:0006355">
    <property type="term" value="P:regulation of DNA-templated transcription"/>
    <property type="evidence" value="ECO:0007669"/>
    <property type="project" value="InterPro"/>
</dbReference>
<evidence type="ECO:0000313" key="3">
    <source>
        <dbReference type="Proteomes" id="UP000199515"/>
    </source>
</evidence>
<dbReference type="InterPro" id="IPR000792">
    <property type="entry name" value="Tscrpt_reg_LuxR_C"/>
</dbReference>
<reference evidence="2 3" key="1">
    <citation type="submission" date="2016-10" db="EMBL/GenBank/DDBJ databases">
        <authorList>
            <person name="de Groot N.N."/>
        </authorList>
    </citation>
    <scope>NUCLEOTIDE SEQUENCE [LARGE SCALE GENOMIC DNA]</scope>
    <source>
        <strain evidence="2 3">CPCC 202699</strain>
    </source>
</reference>
<dbReference type="SMART" id="SM00421">
    <property type="entry name" value="HTH_LUXR"/>
    <property type="match status" value="1"/>
</dbReference>
<feature type="domain" description="HTH luxR-type" evidence="1">
    <location>
        <begin position="157"/>
        <end position="214"/>
    </location>
</feature>
<dbReference type="EMBL" id="FNON01000005">
    <property type="protein sequence ID" value="SDY40930.1"/>
    <property type="molecule type" value="Genomic_DNA"/>
</dbReference>
<dbReference type="Proteomes" id="UP000199515">
    <property type="component" value="Unassembled WGS sequence"/>
</dbReference>
<keyword evidence="3" id="KW-1185">Reference proteome</keyword>
<dbReference type="InterPro" id="IPR016032">
    <property type="entry name" value="Sig_transdc_resp-reg_C-effctor"/>
</dbReference>
<dbReference type="GO" id="GO:0003677">
    <property type="term" value="F:DNA binding"/>
    <property type="evidence" value="ECO:0007669"/>
    <property type="project" value="InterPro"/>
</dbReference>
<evidence type="ECO:0000259" key="1">
    <source>
        <dbReference type="SMART" id="SM00421"/>
    </source>
</evidence>
<dbReference type="STRING" id="589385.SAMN05421504_105467"/>
<gene>
    <name evidence="2" type="ORF">SAMN05421504_105467</name>
</gene>
<dbReference type="PRINTS" id="PR00038">
    <property type="entry name" value="HTHLUXR"/>
</dbReference>
<organism evidence="2 3">
    <name type="scientific">Amycolatopsis xylanica</name>
    <dbReference type="NCBI Taxonomy" id="589385"/>
    <lineage>
        <taxon>Bacteria</taxon>
        <taxon>Bacillati</taxon>
        <taxon>Actinomycetota</taxon>
        <taxon>Actinomycetes</taxon>
        <taxon>Pseudonocardiales</taxon>
        <taxon>Pseudonocardiaceae</taxon>
        <taxon>Amycolatopsis</taxon>
    </lineage>
</organism>
<protein>
    <submittedName>
        <fullName evidence="2">Regulatory protein, luxR family</fullName>
    </submittedName>
</protein>
<accession>A0A1H3JLR1</accession>
<dbReference type="InterPro" id="IPR036388">
    <property type="entry name" value="WH-like_DNA-bd_sf"/>
</dbReference>
<evidence type="ECO:0000313" key="2">
    <source>
        <dbReference type="EMBL" id="SDY40930.1"/>
    </source>
</evidence>
<proteinExistence type="predicted"/>
<dbReference type="SUPFAM" id="SSF46894">
    <property type="entry name" value="C-terminal effector domain of the bipartite response regulators"/>
    <property type="match status" value="1"/>
</dbReference>
<dbReference type="AlphaFoldDB" id="A0A1H3JLR1"/>
<dbReference type="RefSeq" id="WP_176968801.1">
    <property type="nucleotide sequence ID" value="NZ_FNON01000005.1"/>
</dbReference>